<protein>
    <submittedName>
        <fullName evidence="1">Uncharacterized protein</fullName>
    </submittedName>
</protein>
<keyword evidence="2" id="KW-1185">Reference proteome</keyword>
<dbReference type="AlphaFoldDB" id="A0A166IS51"/>
<organism evidence="1 2">
    <name type="scientific">Daucus carota subsp. sativus</name>
    <name type="common">Carrot</name>
    <dbReference type="NCBI Taxonomy" id="79200"/>
    <lineage>
        <taxon>Eukaryota</taxon>
        <taxon>Viridiplantae</taxon>
        <taxon>Streptophyta</taxon>
        <taxon>Embryophyta</taxon>
        <taxon>Tracheophyta</taxon>
        <taxon>Spermatophyta</taxon>
        <taxon>Magnoliopsida</taxon>
        <taxon>eudicotyledons</taxon>
        <taxon>Gunneridae</taxon>
        <taxon>Pentapetalae</taxon>
        <taxon>asterids</taxon>
        <taxon>campanulids</taxon>
        <taxon>Apiales</taxon>
        <taxon>Apiaceae</taxon>
        <taxon>Apioideae</taxon>
        <taxon>Scandiceae</taxon>
        <taxon>Daucinae</taxon>
        <taxon>Daucus</taxon>
        <taxon>Daucus sect. Daucus</taxon>
    </lineage>
</organism>
<name>A0A166IS51_DAUCS</name>
<proteinExistence type="predicted"/>
<dbReference type="EMBL" id="CP093343">
    <property type="protein sequence ID" value="WOG85172.1"/>
    <property type="molecule type" value="Genomic_DNA"/>
</dbReference>
<reference evidence="1" key="2">
    <citation type="submission" date="2022-03" db="EMBL/GenBank/DDBJ databases">
        <title>Draft title - Genomic analysis of global carrot germplasm unveils the trajectory of domestication and the origin of high carotenoid orange carrot.</title>
        <authorList>
            <person name="Iorizzo M."/>
            <person name="Ellison S."/>
            <person name="Senalik D."/>
            <person name="Macko-Podgorni A."/>
            <person name="Grzebelus D."/>
            <person name="Bostan H."/>
            <person name="Rolling W."/>
            <person name="Curaba J."/>
            <person name="Simon P."/>
        </authorList>
    </citation>
    <scope>NUCLEOTIDE SEQUENCE</scope>
    <source>
        <tissue evidence="1">Leaf</tissue>
    </source>
</reference>
<evidence type="ECO:0000313" key="2">
    <source>
        <dbReference type="Proteomes" id="UP000077755"/>
    </source>
</evidence>
<sequence>MLFSLLLKNNNNDKVQFVLPKHIRLQLSTRSASPSQINSPSVPVVEVKIESQCETKTSSVYGKRKKTDSDATIVDGDEGNETGMEGYSPQKKNNASTVKSELRRISEDPEMPPGFLKNGVSAGLPSSMEEGKPKSELRFVLEPTVEPSSLETMLPEDRQHLVNAASVLKSRLVARLTNEANNLSTDCKITLANRCYYALHELGDDYTLFRSKVDKLIEQQEELESFLREKESWNDMVIMDRYDEQVMNVSDVTKKVSNAEDKLSKAKTNVGSIKCKREELTVALLKLQEELHEEEERVKILTAEWDRYKEAQSDAEAELRKLDREKEKARVAFKAINDQYNTAKEKCEKLYNKLLQLSRSDKVTFLNVGKLSNHNVFKGFTISTMF</sequence>
<accession>A0A166IS51</accession>
<evidence type="ECO:0000313" key="1">
    <source>
        <dbReference type="EMBL" id="WOG85172.1"/>
    </source>
</evidence>
<dbReference type="Proteomes" id="UP000077755">
    <property type="component" value="Chromosome 1"/>
</dbReference>
<reference evidence="1" key="1">
    <citation type="journal article" date="2016" name="Nat. Genet.">
        <title>A high-quality carrot genome assembly provides new insights into carotenoid accumulation and asterid genome evolution.</title>
        <authorList>
            <person name="Iorizzo M."/>
            <person name="Ellison S."/>
            <person name="Senalik D."/>
            <person name="Zeng P."/>
            <person name="Satapoomin P."/>
            <person name="Huang J."/>
            <person name="Bowman M."/>
            <person name="Iovene M."/>
            <person name="Sanseverino W."/>
            <person name="Cavagnaro P."/>
            <person name="Yildiz M."/>
            <person name="Macko-Podgorni A."/>
            <person name="Moranska E."/>
            <person name="Grzebelus E."/>
            <person name="Grzebelus D."/>
            <person name="Ashrafi H."/>
            <person name="Zheng Z."/>
            <person name="Cheng S."/>
            <person name="Spooner D."/>
            <person name="Van Deynze A."/>
            <person name="Simon P."/>
        </authorList>
    </citation>
    <scope>NUCLEOTIDE SEQUENCE</scope>
    <source>
        <tissue evidence="1">Leaf</tissue>
    </source>
</reference>
<dbReference type="Gramene" id="KZN11428">
    <property type="protein sequence ID" value="KZN11428"/>
    <property type="gene ID" value="DCAR_004084"/>
</dbReference>
<gene>
    <name evidence="1" type="ORF">DCAR_0104359</name>
</gene>
<dbReference type="OMA" id="CKITLAN"/>